<comment type="caution">
    <text evidence="13">The sequence shown here is derived from an EMBL/GenBank/DDBJ whole genome shotgun (WGS) entry which is preliminary data.</text>
</comment>
<accession>A0A9P4UK77</accession>
<dbReference type="OrthoDB" id="2942533at2759"/>
<dbReference type="EMBL" id="MU003820">
    <property type="protein sequence ID" value="KAF2718752.1"/>
    <property type="molecule type" value="Genomic_DNA"/>
</dbReference>
<comment type="subcellular location">
    <subcellularLocation>
        <location evidence="1">Mitochondrion outer membrane</location>
        <topology evidence="1">Single-pass membrane protein</topology>
    </subcellularLocation>
</comment>
<dbReference type="InterPro" id="IPR019734">
    <property type="entry name" value="TPR_rpt"/>
</dbReference>
<dbReference type="SMART" id="SM00028">
    <property type="entry name" value="TPR"/>
    <property type="match status" value="10"/>
</dbReference>
<feature type="region of interest" description="Disordered" evidence="11">
    <location>
        <begin position="55"/>
        <end position="99"/>
    </location>
</feature>
<evidence type="ECO:0000256" key="8">
    <source>
        <dbReference type="ARBA" id="ARBA00023136"/>
    </source>
</evidence>
<dbReference type="GO" id="GO:0045039">
    <property type="term" value="P:protein insertion into mitochondrial inner membrane"/>
    <property type="evidence" value="ECO:0007669"/>
    <property type="project" value="TreeGrafter"/>
</dbReference>
<evidence type="ECO:0000256" key="10">
    <source>
        <dbReference type="PROSITE-ProRule" id="PRU00339"/>
    </source>
</evidence>
<feature type="repeat" description="TPR" evidence="10">
    <location>
        <begin position="538"/>
        <end position="571"/>
    </location>
</feature>
<evidence type="ECO:0000256" key="6">
    <source>
        <dbReference type="ARBA" id="ARBA00022989"/>
    </source>
</evidence>
<sequence length="613" mass="68474">MSVPGRATTAAVETSSSVWDRLSVWYRENKVAAWVIGGVTVVAVGGTIYYISSPPAKPSEGEKKSKSAKRKAKKAEKAEQEKAAEKPKPATVEEPEELPEITEELLATLDEQKKKDYAQQLKAAGNKAYGSKDYNHAINLYSQAILCKKDPVFYSNRAACYNAMSNWEKVIEDTTAAINLDNEYVKALNRRANAYEQESRFSEALLDYTASCIIDQFRNEGSAQSVERLLKKVAETKAKKIMEGKDKKLPSPTFVSNYLQSFRSKSLPEGLEETAELDAESGKWWLRKGLQAIQHRTGEGYTEAADSFEKAVEAGGLEQHEANAYNMRGTFRYLKGESEGALADLNKSLELDPTLVQSYVKRASMHLEQTNRDEAARDFELAEQNNPQDPDIFYHRAQLHFVLSEFSAAATDYQKSIDLDPKFIFSHIQLGVTQYKMGSIASSMATFRRCIKNFGDKSDVYNYYGELLLDQQKFQEAVEKFETAVEMERKSVGEEGRAGGMNVLPLINKALALFQWKQDFKAAEELCQKALIIDPECDIAVATMAQLLLQQGKVTEALQYFERAAELSRTEGEIVNALSYAEATRTQLEVQNKYPQLASKLQGMGAGGGMAMR</sequence>
<feature type="compositionally biased region" description="Basic and acidic residues" evidence="11">
    <location>
        <begin position="75"/>
        <end position="88"/>
    </location>
</feature>
<evidence type="ECO:0000256" key="7">
    <source>
        <dbReference type="ARBA" id="ARBA00023128"/>
    </source>
</evidence>
<dbReference type="GO" id="GO:0015450">
    <property type="term" value="F:protein-transporting ATPase activity"/>
    <property type="evidence" value="ECO:0007669"/>
    <property type="project" value="InterPro"/>
</dbReference>
<organism evidence="13 14">
    <name type="scientific">Polychaeton citri CBS 116435</name>
    <dbReference type="NCBI Taxonomy" id="1314669"/>
    <lineage>
        <taxon>Eukaryota</taxon>
        <taxon>Fungi</taxon>
        <taxon>Dikarya</taxon>
        <taxon>Ascomycota</taxon>
        <taxon>Pezizomycotina</taxon>
        <taxon>Dothideomycetes</taxon>
        <taxon>Dothideomycetidae</taxon>
        <taxon>Capnodiales</taxon>
        <taxon>Capnodiaceae</taxon>
        <taxon>Polychaeton</taxon>
    </lineage>
</organism>
<dbReference type="GO" id="GO:0030150">
    <property type="term" value="P:protein import into mitochondrial matrix"/>
    <property type="evidence" value="ECO:0007669"/>
    <property type="project" value="TreeGrafter"/>
</dbReference>
<evidence type="ECO:0000256" key="9">
    <source>
        <dbReference type="ARBA" id="ARBA00038030"/>
    </source>
</evidence>
<feature type="repeat" description="TPR" evidence="10">
    <location>
        <begin position="390"/>
        <end position="423"/>
    </location>
</feature>
<keyword evidence="3" id="KW-0677">Repeat</keyword>
<evidence type="ECO:0000313" key="14">
    <source>
        <dbReference type="Proteomes" id="UP000799441"/>
    </source>
</evidence>
<dbReference type="InterPro" id="IPR005687">
    <property type="entry name" value="Tom70"/>
</dbReference>
<feature type="repeat" description="TPR" evidence="10">
    <location>
        <begin position="322"/>
        <end position="355"/>
    </location>
</feature>
<dbReference type="GO" id="GO:0005741">
    <property type="term" value="C:mitochondrial outer membrane"/>
    <property type="evidence" value="ECO:0007669"/>
    <property type="project" value="UniProtKB-SubCell"/>
</dbReference>
<comment type="similarity">
    <text evidence="9">Belongs to the Tom70 family.</text>
</comment>
<evidence type="ECO:0000256" key="5">
    <source>
        <dbReference type="ARBA" id="ARBA00022803"/>
    </source>
</evidence>
<evidence type="ECO:0000313" key="13">
    <source>
        <dbReference type="EMBL" id="KAF2718752.1"/>
    </source>
</evidence>
<evidence type="ECO:0000256" key="11">
    <source>
        <dbReference type="SAM" id="MobiDB-lite"/>
    </source>
</evidence>
<dbReference type="PROSITE" id="PS50005">
    <property type="entry name" value="TPR"/>
    <property type="match status" value="4"/>
</dbReference>
<keyword evidence="6 12" id="KW-1133">Transmembrane helix</keyword>
<dbReference type="Proteomes" id="UP000799441">
    <property type="component" value="Unassembled WGS sequence"/>
</dbReference>
<dbReference type="SUPFAM" id="SSF48452">
    <property type="entry name" value="TPR-like"/>
    <property type="match status" value="3"/>
</dbReference>
<keyword evidence="4" id="KW-1000">Mitochondrion outer membrane</keyword>
<dbReference type="AlphaFoldDB" id="A0A9P4UK77"/>
<dbReference type="GO" id="GO:0030943">
    <property type="term" value="F:mitochondrion targeting sequence binding"/>
    <property type="evidence" value="ECO:0007669"/>
    <property type="project" value="TreeGrafter"/>
</dbReference>
<name>A0A9P4UK77_9PEZI</name>
<evidence type="ECO:0000256" key="1">
    <source>
        <dbReference type="ARBA" id="ARBA00004572"/>
    </source>
</evidence>
<protein>
    <submittedName>
        <fullName evidence="13">Mitochondrial protein</fullName>
    </submittedName>
</protein>
<evidence type="ECO:0000256" key="4">
    <source>
        <dbReference type="ARBA" id="ARBA00022787"/>
    </source>
</evidence>
<gene>
    <name evidence="13" type="ORF">K431DRAFT_274111</name>
</gene>
<evidence type="ECO:0000256" key="2">
    <source>
        <dbReference type="ARBA" id="ARBA00022692"/>
    </source>
</evidence>
<dbReference type="Pfam" id="PF14559">
    <property type="entry name" value="TPR_19"/>
    <property type="match status" value="1"/>
</dbReference>
<dbReference type="NCBIfam" id="TIGR00990">
    <property type="entry name" value="3a0801s09"/>
    <property type="match status" value="1"/>
</dbReference>
<evidence type="ECO:0000256" key="12">
    <source>
        <dbReference type="SAM" id="Phobius"/>
    </source>
</evidence>
<keyword evidence="7" id="KW-0496">Mitochondrion</keyword>
<dbReference type="Pfam" id="PF13432">
    <property type="entry name" value="TPR_16"/>
    <property type="match status" value="3"/>
</dbReference>
<feature type="transmembrane region" description="Helical" evidence="12">
    <location>
        <begin position="31"/>
        <end position="51"/>
    </location>
</feature>
<dbReference type="PANTHER" id="PTHR46208">
    <property type="entry name" value="MITOCHONDRIAL IMPORT RECEPTOR SUBUNIT TOM70"/>
    <property type="match status" value="1"/>
</dbReference>
<keyword evidence="8 12" id="KW-0472">Membrane</keyword>
<keyword evidence="2 12" id="KW-0812">Transmembrane</keyword>
<dbReference type="GO" id="GO:0006886">
    <property type="term" value="P:intracellular protein transport"/>
    <property type="evidence" value="ECO:0007669"/>
    <property type="project" value="InterPro"/>
</dbReference>
<dbReference type="PANTHER" id="PTHR46208:SF1">
    <property type="entry name" value="MITOCHONDRIAL IMPORT RECEPTOR SUBUNIT TOM70"/>
    <property type="match status" value="1"/>
</dbReference>
<reference evidence="13" key="1">
    <citation type="journal article" date="2020" name="Stud. Mycol.">
        <title>101 Dothideomycetes genomes: a test case for predicting lifestyles and emergence of pathogens.</title>
        <authorList>
            <person name="Haridas S."/>
            <person name="Albert R."/>
            <person name="Binder M."/>
            <person name="Bloem J."/>
            <person name="Labutti K."/>
            <person name="Salamov A."/>
            <person name="Andreopoulos B."/>
            <person name="Baker S."/>
            <person name="Barry K."/>
            <person name="Bills G."/>
            <person name="Bluhm B."/>
            <person name="Cannon C."/>
            <person name="Castanera R."/>
            <person name="Culley D."/>
            <person name="Daum C."/>
            <person name="Ezra D."/>
            <person name="Gonzalez J."/>
            <person name="Henrissat B."/>
            <person name="Kuo A."/>
            <person name="Liang C."/>
            <person name="Lipzen A."/>
            <person name="Lutzoni F."/>
            <person name="Magnuson J."/>
            <person name="Mondo S."/>
            <person name="Nolan M."/>
            <person name="Ohm R."/>
            <person name="Pangilinan J."/>
            <person name="Park H.-J."/>
            <person name="Ramirez L."/>
            <person name="Alfaro M."/>
            <person name="Sun H."/>
            <person name="Tritt A."/>
            <person name="Yoshinaga Y."/>
            <person name="Zwiers L.-H."/>
            <person name="Turgeon B."/>
            <person name="Goodwin S."/>
            <person name="Spatafora J."/>
            <person name="Crous P."/>
            <person name="Grigoriev I."/>
        </authorList>
    </citation>
    <scope>NUCLEOTIDE SEQUENCE</scope>
    <source>
        <strain evidence="13">CBS 116435</strain>
    </source>
</reference>
<keyword evidence="14" id="KW-1185">Reference proteome</keyword>
<dbReference type="InterPro" id="IPR011990">
    <property type="entry name" value="TPR-like_helical_dom_sf"/>
</dbReference>
<evidence type="ECO:0000256" key="3">
    <source>
        <dbReference type="ARBA" id="ARBA00022737"/>
    </source>
</evidence>
<dbReference type="Gene3D" id="1.25.40.10">
    <property type="entry name" value="Tetratricopeptide repeat domain"/>
    <property type="match status" value="2"/>
</dbReference>
<feature type="repeat" description="TPR" evidence="10">
    <location>
        <begin position="458"/>
        <end position="491"/>
    </location>
</feature>
<keyword evidence="5 10" id="KW-0802">TPR repeat</keyword>
<proteinExistence type="inferred from homology"/>